<proteinExistence type="inferred from homology"/>
<evidence type="ECO:0000256" key="5">
    <source>
        <dbReference type="ARBA" id="ARBA00022723"/>
    </source>
</evidence>
<comment type="caution">
    <text evidence="11">The sequence shown here is derived from an EMBL/GenBank/DDBJ whole genome shotgun (WGS) entry which is preliminary data.</text>
</comment>
<dbReference type="PIRSF" id="PIRSF000808">
    <property type="entry name" value="GalT"/>
    <property type="match status" value="1"/>
</dbReference>
<dbReference type="PANTHER" id="PTHR42763">
    <property type="entry name" value="ADP-GLUCOSE PHOSPHORYLASE"/>
    <property type="match status" value="1"/>
</dbReference>
<dbReference type="SUPFAM" id="SSF54197">
    <property type="entry name" value="HIT-like"/>
    <property type="match status" value="2"/>
</dbReference>
<evidence type="ECO:0000256" key="2">
    <source>
        <dbReference type="ARBA" id="ARBA00010951"/>
    </source>
</evidence>
<keyword evidence="4 11" id="KW-0548">Nucleotidyltransferase</keyword>
<keyword evidence="6" id="KW-0862">Zinc</keyword>
<evidence type="ECO:0000256" key="6">
    <source>
        <dbReference type="ARBA" id="ARBA00022833"/>
    </source>
</evidence>
<comment type="similarity">
    <text evidence="2">Belongs to the galactose-1-phosphate uridylyltransferase type 1 family.</text>
</comment>
<dbReference type="GO" id="GO:0006012">
    <property type="term" value="P:galactose metabolic process"/>
    <property type="evidence" value="ECO:0007669"/>
    <property type="project" value="InterPro"/>
</dbReference>
<dbReference type="InterPro" id="IPR053177">
    <property type="entry name" value="ADP-glucose_phosphorylase"/>
</dbReference>
<keyword evidence="7" id="KW-0119">Carbohydrate metabolism</keyword>
<dbReference type="Gene3D" id="3.30.428.10">
    <property type="entry name" value="HIT-like"/>
    <property type="match status" value="2"/>
</dbReference>
<keyword evidence="3 11" id="KW-0808">Transferase</keyword>
<keyword evidence="5" id="KW-0479">Metal-binding</keyword>
<dbReference type="Pfam" id="PF01087">
    <property type="entry name" value="GalP_UDP_transf"/>
    <property type="match status" value="1"/>
</dbReference>
<dbReference type="PANTHER" id="PTHR42763:SF2">
    <property type="entry name" value="ADP-GLUCOSE PHOSPHORYLASE"/>
    <property type="match status" value="1"/>
</dbReference>
<feature type="domain" description="Galactose-1-phosphate uridyl transferase N-terminal" evidence="9">
    <location>
        <begin position="7"/>
        <end position="173"/>
    </location>
</feature>
<gene>
    <name evidence="11" type="ORF">UU54_C0014G0005</name>
</gene>
<dbReference type="EMBL" id="LCBA01000014">
    <property type="protein sequence ID" value="KKS00960.1"/>
    <property type="molecule type" value="Genomic_DNA"/>
</dbReference>
<dbReference type="Pfam" id="PF02744">
    <property type="entry name" value="GalP_UDP_tr_C"/>
    <property type="match status" value="1"/>
</dbReference>
<comment type="cofactor">
    <cofactor evidence="1">
        <name>Zn(2+)</name>
        <dbReference type="ChEBI" id="CHEBI:29105"/>
    </cofactor>
</comment>
<evidence type="ECO:0000313" key="12">
    <source>
        <dbReference type="Proteomes" id="UP000033903"/>
    </source>
</evidence>
<dbReference type="Proteomes" id="UP000033903">
    <property type="component" value="Unassembled WGS sequence"/>
</dbReference>
<dbReference type="InterPro" id="IPR036265">
    <property type="entry name" value="HIT-like_sf"/>
</dbReference>
<evidence type="ECO:0000256" key="7">
    <source>
        <dbReference type="ARBA" id="ARBA00023277"/>
    </source>
</evidence>
<sequence>MIKKFLSEFRQNLVSGEWVLFSAGRAKGHIAKEKEAFYKPKEGCPFDDPVASRQEIVWGFPDNEKWNMMVIQNKYPAVMPGKADEEATEGLFKIHAAAGNHDIIIFREHDITPYDFSKEQFADAIKVYKRRYKEIYEKDGYAEYILIFHNYGPGAGASIYHPHSQIISFPVLPPDVYGSIYGSFDYYKKHGKKIYDIILEWEIKQAKRIVYENEYFIAFCPFVSKYPYEVRIFPKQSHAHFEVLPDEQDKFLGEAIQDVVGKIGRVLDKPFFNYFIHTAPLKDDLGEHFHDFYCWHLEIVPRLSIEGGVELGTDIHINVVDPDDAAEELRGACLLAC</sequence>
<dbReference type="InterPro" id="IPR005850">
    <property type="entry name" value="GalP_Utransf_C"/>
</dbReference>
<accession>A0A0G0VIW7</accession>
<name>A0A0G0VIW7_9BACT</name>
<reference evidence="11 12" key="1">
    <citation type="journal article" date="2015" name="Nature">
        <title>rRNA introns, odd ribosomes, and small enigmatic genomes across a large radiation of phyla.</title>
        <authorList>
            <person name="Brown C.T."/>
            <person name="Hug L.A."/>
            <person name="Thomas B.C."/>
            <person name="Sharon I."/>
            <person name="Castelle C.J."/>
            <person name="Singh A."/>
            <person name="Wilkins M.J."/>
            <person name="Williams K.H."/>
            <person name="Banfield J.F."/>
        </authorList>
    </citation>
    <scope>NUCLEOTIDE SEQUENCE [LARGE SCALE GENOMIC DNA]</scope>
</reference>
<dbReference type="InterPro" id="IPR005849">
    <property type="entry name" value="GalP_Utransf_N"/>
</dbReference>
<evidence type="ECO:0000313" key="11">
    <source>
        <dbReference type="EMBL" id="KKS00960.1"/>
    </source>
</evidence>
<evidence type="ECO:0000256" key="3">
    <source>
        <dbReference type="ARBA" id="ARBA00022679"/>
    </source>
</evidence>
<organism evidence="11 12">
    <name type="scientific">Candidatus Yanofskybacteria bacterium GW2011_GWA2_41_22</name>
    <dbReference type="NCBI Taxonomy" id="1619023"/>
    <lineage>
        <taxon>Bacteria</taxon>
        <taxon>Candidatus Yanofskyibacteriota</taxon>
    </lineage>
</organism>
<feature type="active site" description="Tele-UMP-histidine intermediate" evidence="8">
    <location>
        <position position="163"/>
    </location>
</feature>
<dbReference type="GO" id="GO:0008270">
    <property type="term" value="F:zinc ion binding"/>
    <property type="evidence" value="ECO:0007669"/>
    <property type="project" value="InterPro"/>
</dbReference>
<evidence type="ECO:0000256" key="8">
    <source>
        <dbReference type="PIRSR" id="PIRSR000808-1"/>
    </source>
</evidence>
<evidence type="ECO:0000256" key="4">
    <source>
        <dbReference type="ARBA" id="ARBA00022695"/>
    </source>
</evidence>
<dbReference type="AlphaFoldDB" id="A0A0G0VIW7"/>
<evidence type="ECO:0000256" key="1">
    <source>
        <dbReference type="ARBA" id="ARBA00001947"/>
    </source>
</evidence>
<dbReference type="GO" id="GO:0008108">
    <property type="term" value="F:UDP-glucose:hexose-1-phosphate uridylyltransferase activity"/>
    <property type="evidence" value="ECO:0007669"/>
    <property type="project" value="InterPro"/>
</dbReference>
<evidence type="ECO:0000259" key="10">
    <source>
        <dbReference type="Pfam" id="PF02744"/>
    </source>
</evidence>
<feature type="domain" description="Galactose-1-phosphate uridyl transferase C-terminal" evidence="10">
    <location>
        <begin position="185"/>
        <end position="290"/>
    </location>
</feature>
<evidence type="ECO:0000259" key="9">
    <source>
        <dbReference type="Pfam" id="PF01087"/>
    </source>
</evidence>
<dbReference type="InterPro" id="IPR001937">
    <property type="entry name" value="GalP_UDPtransf1"/>
</dbReference>
<protein>
    <submittedName>
        <fullName evidence="11">Galactose-1-phosphate uridylyltransferase</fullName>
    </submittedName>
</protein>